<name>A0ABU3M4Q1_9ACTN</name>
<reference evidence="2" key="1">
    <citation type="submission" date="2023-07" db="EMBL/GenBank/DDBJ databases">
        <title>Draft genome sequence of the endophytic actinobacterium Streptomyces justiciae WPN32, a potential antibiotic producer.</title>
        <authorList>
            <person name="Yasawong M."/>
            <person name="Pana W."/>
            <person name="Ganta P."/>
            <person name="Santapan N."/>
            <person name="Songngamsuk T."/>
            <person name="Phatcharaharikarn M."/>
            <person name="Kerdtoob S."/>
            <person name="Nantapong N."/>
        </authorList>
    </citation>
    <scope>NUCLEOTIDE SEQUENCE [LARGE SCALE GENOMIC DNA]</scope>
    <source>
        <strain evidence="2">WPN32</strain>
    </source>
</reference>
<dbReference type="EMBL" id="JAVTLL010000028">
    <property type="protein sequence ID" value="MDT7845718.1"/>
    <property type="molecule type" value="Genomic_DNA"/>
</dbReference>
<accession>A0ABU3M4Q1</accession>
<evidence type="ECO:0000313" key="2">
    <source>
        <dbReference type="Proteomes" id="UP001257948"/>
    </source>
</evidence>
<sequence length="320" mass="34903">MLTHVYRVTKYDPADRDEHGRYVGAEDCVSDHGEVEAAYLQAVAAFAAGTGVDHMDVREPEVPSLLQFGAEPAVDGFGLEGLFPSGQAGFHDGARVSLDVALELVRAMLRDNGAWCRLEVEDTFAVHVGWDQYLYVSSTRPCEEALARTRALGLFPERLDASPYAFDAEGDEGQGIQRPADDSFWADLRREIAGGRAGLLEEMYLYNASRWHLLTGATVEAVRARLALRARLAVWPPLSTDVHAVLGGLPADGLVQGVWQDHDGLLHSADVDEDHFAELTARMSGARAAALLSPYAGERIPLCTAVLPDKDGVLRARWRP</sequence>
<keyword evidence="2" id="KW-1185">Reference proteome</keyword>
<evidence type="ECO:0000313" key="1">
    <source>
        <dbReference type="EMBL" id="MDT7845718.1"/>
    </source>
</evidence>
<gene>
    <name evidence="1" type="ORF">RQC66_33890</name>
</gene>
<protein>
    <submittedName>
        <fullName evidence="1">RNA-binding protein</fullName>
    </submittedName>
</protein>
<dbReference type="Proteomes" id="UP001257948">
    <property type="component" value="Unassembled WGS sequence"/>
</dbReference>
<proteinExistence type="predicted"/>
<dbReference type="RefSeq" id="WP_314205960.1">
    <property type="nucleotide sequence ID" value="NZ_JAVTLL010000028.1"/>
</dbReference>
<organism evidence="1 2">
    <name type="scientific">Streptomyces justiciae</name>
    <dbReference type="NCBI Taxonomy" id="2780140"/>
    <lineage>
        <taxon>Bacteria</taxon>
        <taxon>Bacillati</taxon>
        <taxon>Actinomycetota</taxon>
        <taxon>Actinomycetes</taxon>
        <taxon>Kitasatosporales</taxon>
        <taxon>Streptomycetaceae</taxon>
        <taxon>Streptomyces</taxon>
    </lineage>
</organism>
<comment type="caution">
    <text evidence="1">The sequence shown here is derived from an EMBL/GenBank/DDBJ whole genome shotgun (WGS) entry which is preliminary data.</text>
</comment>